<feature type="non-terminal residue" evidence="1">
    <location>
        <position position="27"/>
    </location>
</feature>
<dbReference type="AlphaFoldDB" id="A0A840VEU3"/>
<dbReference type="Proteomes" id="UP000557717">
    <property type="component" value="Unassembled WGS sequence"/>
</dbReference>
<reference evidence="1 2" key="1">
    <citation type="submission" date="2020-08" db="EMBL/GenBank/DDBJ databases">
        <title>Genomic Encyclopedia of Type Strains, Phase IV (KMG-IV): sequencing the most valuable type-strain genomes for metagenomic binning, comparative biology and taxonomic classification.</title>
        <authorList>
            <person name="Goeker M."/>
        </authorList>
    </citation>
    <scope>NUCLEOTIDE SEQUENCE [LARGE SCALE GENOMIC DNA]</scope>
    <source>
        <strain evidence="1 2">YC6886</strain>
    </source>
</reference>
<organism evidence="1 2">
    <name type="scientific">Haloferula luteola</name>
    <dbReference type="NCBI Taxonomy" id="595692"/>
    <lineage>
        <taxon>Bacteria</taxon>
        <taxon>Pseudomonadati</taxon>
        <taxon>Verrucomicrobiota</taxon>
        <taxon>Verrucomicrobiia</taxon>
        <taxon>Verrucomicrobiales</taxon>
        <taxon>Verrucomicrobiaceae</taxon>
        <taxon>Haloferula</taxon>
    </lineage>
</organism>
<gene>
    <name evidence="1" type="ORF">HNR46_004296</name>
</gene>
<name>A0A840VEU3_9BACT</name>
<proteinExistence type="predicted"/>
<keyword evidence="2" id="KW-1185">Reference proteome</keyword>
<evidence type="ECO:0000313" key="1">
    <source>
        <dbReference type="EMBL" id="MBB5354024.1"/>
    </source>
</evidence>
<dbReference type="EMBL" id="JACHFD010000073">
    <property type="protein sequence ID" value="MBB5354024.1"/>
    <property type="molecule type" value="Genomic_DNA"/>
</dbReference>
<accession>A0A840VEU3</accession>
<evidence type="ECO:0000313" key="2">
    <source>
        <dbReference type="Proteomes" id="UP000557717"/>
    </source>
</evidence>
<sequence length="27" mass="3123">MKGLRVGSAIRYDGVWNKQHQHGKPMK</sequence>
<protein>
    <submittedName>
        <fullName evidence="1">Uncharacterized protein</fullName>
    </submittedName>
</protein>
<comment type="caution">
    <text evidence="1">The sequence shown here is derived from an EMBL/GenBank/DDBJ whole genome shotgun (WGS) entry which is preliminary data.</text>
</comment>